<name>A0ABQ9TAJ1_SAGOE</name>
<proteinExistence type="predicted"/>
<comment type="caution">
    <text evidence="1">The sequence shown here is derived from an EMBL/GenBank/DDBJ whole genome shotgun (WGS) entry which is preliminary data.</text>
</comment>
<sequence>MRIIEHFQEGTYKIVVFCLFRVSFCAEHVRRNALALHAQLKKTNPGPMGETLLCQLSSYAKTELGSQTPESSRSEASRILGKDLLSWNENGKRELRGNLF</sequence>
<evidence type="ECO:0000313" key="1">
    <source>
        <dbReference type="EMBL" id="KAK2081736.1"/>
    </source>
</evidence>
<accession>A0ABQ9TAJ1</accession>
<organism evidence="1 2">
    <name type="scientific">Saguinus oedipus</name>
    <name type="common">Cotton-top tamarin</name>
    <name type="synonym">Oedipomidas oedipus</name>
    <dbReference type="NCBI Taxonomy" id="9490"/>
    <lineage>
        <taxon>Eukaryota</taxon>
        <taxon>Metazoa</taxon>
        <taxon>Chordata</taxon>
        <taxon>Craniata</taxon>
        <taxon>Vertebrata</taxon>
        <taxon>Euteleostomi</taxon>
        <taxon>Mammalia</taxon>
        <taxon>Eutheria</taxon>
        <taxon>Euarchontoglires</taxon>
        <taxon>Primates</taxon>
        <taxon>Haplorrhini</taxon>
        <taxon>Platyrrhini</taxon>
        <taxon>Cebidae</taxon>
        <taxon>Callitrichinae</taxon>
        <taxon>Saguinus</taxon>
    </lineage>
</organism>
<evidence type="ECO:0000313" key="2">
    <source>
        <dbReference type="Proteomes" id="UP001266305"/>
    </source>
</evidence>
<dbReference type="Proteomes" id="UP001266305">
    <property type="component" value="Unassembled WGS sequence"/>
</dbReference>
<protein>
    <submittedName>
        <fullName evidence="1">KAT8 regulatory NSL complex subunit 2</fullName>
    </submittedName>
</protein>
<reference evidence="1 2" key="1">
    <citation type="submission" date="2023-05" db="EMBL/GenBank/DDBJ databases">
        <title>B98-5 Cell Line De Novo Hybrid Assembly: An Optical Mapping Approach.</title>
        <authorList>
            <person name="Kananen K."/>
            <person name="Auerbach J.A."/>
            <person name="Kautto E."/>
            <person name="Blachly J.S."/>
        </authorList>
    </citation>
    <scope>NUCLEOTIDE SEQUENCE [LARGE SCALE GENOMIC DNA]</scope>
    <source>
        <strain evidence="1">B95-8</strain>
        <tissue evidence="1">Cell line</tissue>
    </source>
</reference>
<dbReference type="EMBL" id="JASSZA010000114">
    <property type="protein sequence ID" value="KAK2081736.1"/>
    <property type="molecule type" value="Genomic_DNA"/>
</dbReference>
<keyword evidence="2" id="KW-1185">Reference proteome</keyword>
<gene>
    <name evidence="1" type="primary">KANSL2</name>
    <name evidence="1" type="ORF">P7K49_040580</name>
</gene>